<protein>
    <recommendedName>
        <fullName evidence="1">Exonuclease domain-containing protein</fullName>
    </recommendedName>
</protein>
<reference evidence="3" key="2">
    <citation type="submission" date="2025-08" db="UniProtKB">
        <authorList>
            <consortium name="RefSeq"/>
        </authorList>
    </citation>
    <scope>IDENTIFICATION</scope>
    <source>
        <tissue evidence="3">Leaf</tissue>
    </source>
</reference>
<dbReference type="RefSeq" id="XP_056688389.1">
    <property type="nucleotide sequence ID" value="XM_056832411.1"/>
</dbReference>
<dbReference type="Proteomes" id="UP000813463">
    <property type="component" value="Chromosome 6"/>
</dbReference>
<organism evidence="2 3">
    <name type="scientific">Spinacia oleracea</name>
    <name type="common">Spinach</name>
    <dbReference type="NCBI Taxonomy" id="3562"/>
    <lineage>
        <taxon>Eukaryota</taxon>
        <taxon>Viridiplantae</taxon>
        <taxon>Streptophyta</taxon>
        <taxon>Embryophyta</taxon>
        <taxon>Tracheophyta</taxon>
        <taxon>Spermatophyta</taxon>
        <taxon>Magnoliopsida</taxon>
        <taxon>eudicotyledons</taxon>
        <taxon>Gunneridae</taxon>
        <taxon>Pentapetalae</taxon>
        <taxon>Caryophyllales</taxon>
        <taxon>Chenopodiaceae</taxon>
        <taxon>Chenopodioideae</taxon>
        <taxon>Anserineae</taxon>
        <taxon>Spinacia</taxon>
    </lineage>
</organism>
<dbReference type="SUPFAM" id="SSF53098">
    <property type="entry name" value="Ribonuclease H-like"/>
    <property type="match status" value="1"/>
</dbReference>
<dbReference type="InterPro" id="IPR012337">
    <property type="entry name" value="RNaseH-like_sf"/>
</dbReference>
<keyword evidence="2" id="KW-1185">Reference proteome</keyword>
<dbReference type="InterPro" id="IPR044967">
    <property type="entry name" value="PTAC10"/>
</dbReference>
<dbReference type="PANTHER" id="PTHR36371:SF1">
    <property type="entry name" value="PROTEIN PLASTID TRANSCRIPTIONALLY ACTIVE 10"/>
    <property type="match status" value="1"/>
</dbReference>
<accession>A0ABM3QYI2</accession>
<dbReference type="Pfam" id="PF00929">
    <property type="entry name" value="RNase_T"/>
    <property type="match status" value="1"/>
</dbReference>
<evidence type="ECO:0000313" key="2">
    <source>
        <dbReference type="Proteomes" id="UP000813463"/>
    </source>
</evidence>
<proteinExistence type="predicted"/>
<dbReference type="InterPro" id="IPR036397">
    <property type="entry name" value="RNaseH_sf"/>
</dbReference>
<evidence type="ECO:0000313" key="3">
    <source>
        <dbReference type="RefSeq" id="XP_056688389.1"/>
    </source>
</evidence>
<reference evidence="2" key="1">
    <citation type="journal article" date="2021" name="Nat. Commun.">
        <title>Genomic analyses provide insights into spinach domestication and the genetic basis of agronomic traits.</title>
        <authorList>
            <person name="Cai X."/>
            <person name="Sun X."/>
            <person name="Xu C."/>
            <person name="Sun H."/>
            <person name="Wang X."/>
            <person name="Ge C."/>
            <person name="Zhang Z."/>
            <person name="Wang Q."/>
            <person name="Fei Z."/>
            <person name="Jiao C."/>
            <person name="Wang Q."/>
        </authorList>
    </citation>
    <scope>NUCLEOTIDE SEQUENCE [LARGE SCALE GENOMIC DNA]</scope>
    <source>
        <strain evidence="2">cv. Varoflay</strain>
    </source>
</reference>
<name>A0ABM3QYI2_SPIOL</name>
<dbReference type="Gene3D" id="3.30.420.10">
    <property type="entry name" value="Ribonuclease H-like superfamily/Ribonuclease H"/>
    <property type="match status" value="1"/>
</dbReference>
<feature type="domain" description="Exonuclease" evidence="1">
    <location>
        <begin position="155"/>
        <end position="204"/>
    </location>
</feature>
<dbReference type="GeneID" id="130463316"/>
<dbReference type="InterPro" id="IPR013520">
    <property type="entry name" value="Ribonucl_H"/>
</dbReference>
<evidence type="ECO:0000259" key="1">
    <source>
        <dbReference type="Pfam" id="PF00929"/>
    </source>
</evidence>
<gene>
    <name evidence="3" type="primary">LOC130463316</name>
</gene>
<sequence>MLQLFFRCKVNSDQINILSQIRKSYPLSIPVFHNPNFHPNFSLLSSSSPLLSIPPKSYASGEFPVDETFLEQFGPKDTETEEEAPKLNWVERGWAPWEDILSPGADFARKSLNEGEEVALKNPDTIEAFKMLKRSYRKKKMKEMGLTEDVYKETNPHPQEIIEFPSVLVNSRTGQLEDCFQMYVRPTHHNLLSDFCKSLTGGVQHNNVQGGGDRRNRTALGDIGNVVTSRVGLIVDVDD</sequence>
<dbReference type="PANTHER" id="PTHR36371">
    <property type="entry name" value="PROTEIN PLASTID TRANSCRIPTIONALLY ACTIVE 10"/>
    <property type="match status" value="1"/>
</dbReference>